<dbReference type="GO" id="GO:0033749">
    <property type="term" value="F:histone H4R3 demethylase activity"/>
    <property type="evidence" value="ECO:0007669"/>
    <property type="project" value="TreeGrafter"/>
</dbReference>
<evidence type="ECO:0000259" key="2">
    <source>
        <dbReference type="PROSITE" id="PS51184"/>
    </source>
</evidence>
<evidence type="ECO:0000256" key="1">
    <source>
        <dbReference type="SAM" id="MobiDB-lite"/>
    </source>
</evidence>
<dbReference type="SMART" id="SM00558">
    <property type="entry name" value="JmjC"/>
    <property type="match status" value="1"/>
</dbReference>
<proteinExistence type="predicted"/>
<dbReference type="HOGENOM" id="CLU_843157_0_0_1"/>
<dbReference type="InterPro" id="IPR041667">
    <property type="entry name" value="Cupin_8"/>
</dbReference>
<reference evidence="3" key="2">
    <citation type="submission" date="2024-10" db="UniProtKB">
        <authorList>
            <consortium name="EnsemblProtists"/>
        </authorList>
    </citation>
    <scope>IDENTIFICATION</scope>
</reference>
<dbReference type="InterPro" id="IPR050910">
    <property type="entry name" value="JMJD6_ArgDemeth/LysHydrox"/>
</dbReference>
<dbReference type="GeneID" id="17281038"/>
<dbReference type="Gene3D" id="2.60.120.650">
    <property type="entry name" value="Cupin"/>
    <property type="match status" value="1"/>
</dbReference>
<feature type="region of interest" description="Disordered" evidence="1">
    <location>
        <begin position="359"/>
        <end position="380"/>
    </location>
</feature>
<dbReference type="EnsemblProtists" id="EOD35767">
    <property type="protein sequence ID" value="EOD35767"/>
    <property type="gene ID" value="EMIHUDRAFT_467359"/>
</dbReference>
<dbReference type="OMA" id="DEVWFDP"/>
<dbReference type="SUPFAM" id="SSF51197">
    <property type="entry name" value="Clavaminate synthase-like"/>
    <property type="match status" value="1"/>
</dbReference>
<dbReference type="Pfam" id="PF13621">
    <property type="entry name" value="Cupin_8"/>
    <property type="match status" value="1"/>
</dbReference>
<accession>A0A0D3KJ32</accession>
<dbReference type="PROSITE" id="PS51184">
    <property type="entry name" value="JMJC"/>
    <property type="match status" value="1"/>
</dbReference>
<dbReference type="PaxDb" id="2903-EOD35767"/>
<feature type="domain" description="JmjC" evidence="2">
    <location>
        <begin position="188"/>
        <end position="340"/>
    </location>
</feature>
<dbReference type="AlphaFoldDB" id="A0A0D3KJ32"/>
<reference evidence="4" key="1">
    <citation type="journal article" date="2013" name="Nature">
        <title>Pan genome of the phytoplankton Emiliania underpins its global distribution.</title>
        <authorList>
            <person name="Read B.A."/>
            <person name="Kegel J."/>
            <person name="Klute M.J."/>
            <person name="Kuo A."/>
            <person name="Lefebvre S.C."/>
            <person name="Maumus F."/>
            <person name="Mayer C."/>
            <person name="Miller J."/>
            <person name="Monier A."/>
            <person name="Salamov A."/>
            <person name="Young J."/>
            <person name="Aguilar M."/>
            <person name="Claverie J.M."/>
            <person name="Frickenhaus S."/>
            <person name="Gonzalez K."/>
            <person name="Herman E.K."/>
            <person name="Lin Y.C."/>
            <person name="Napier J."/>
            <person name="Ogata H."/>
            <person name="Sarno A.F."/>
            <person name="Shmutz J."/>
            <person name="Schroeder D."/>
            <person name="de Vargas C."/>
            <person name="Verret F."/>
            <person name="von Dassow P."/>
            <person name="Valentin K."/>
            <person name="Van de Peer Y."/>
            <person name="Wheeler G."/>
            <person name="Dacks J.B."/>
            <person name="Delwiche C.F."/>
            <person name="Dyhrman S.T."/>
            <person name="Glockner G."/>
            <person name="John U."/>
            <person name="Richards T."/>
            <person name="Worden A.Z."/>
            <person name="Zhang X."/>
            <person name="Grigoriev I.V."/>
            <person name="Allen A.E."/>
            <person name="Bidle K."/>
            <person name="Borodovsky M."/>
            <person name="Bowler C."/>
            <person name="Brownlee C."/>
            <person name="Cock J.M."/>
            <person name="Elias M."/>
            <person name="Gladyshev V.N."/>
            <person name="Groth M."/>
            <person name="Guda C."/>
            <person name="Hadaegh A."/>
            <person name="Iglesias-Rodriguez M.D."/>
            <person name="Jenkins J."/>
            <person name="Jones B.M."/>
            <person name="Lawson T."/>
            <person name="Leese F."/>
            <person name="Lindquist E."/>
            <person name="Lobanov A."/>
            <person name="Lomsadze A."/>
            <person name="Malik S.B."/>
            <person name="Marsh M.E."/>
            <person name="Mackinder L."/>
            <person name="Mock T."/>
            <person name="Mueller-Roeber B."/>
            <person name="Pagarete A."/>
            <person name="Parker M."/>
            <person name="Probert I."/>
            <person name="Quesneville H."/>
            <person name="Raines C."/>
            <person name="Rensing S.A."/>
            <person name="Riano-Pachon D.M."/>
            <person name="Richier S."/>
            <person name="Rokitta S."/>
            <person name="Shiraiwa Y."/>
            <person name="Soanes D.M."/>
            <person name="van der Giezen M."/>
            <person name="Wahlund T.M."/>
            <person name="Williams B."/>
            <person name="Wilson W."/>
            <person name="Wolfe G."/>
            <person name="Wurch L.L."/>
        </authorList>
    </citation>
    <scope>NUCLEOTIDE SEQUENCE</scope>
</reference>
<sequence>MISGAALSELAADELCIGALQYSDDSSDGESIGETPSVDGGAALDDVATTSPLPASQSPPPSTPPKLPPGPAPTPAPPVCVCRAASDPTYEVTRWHWSTLSVAAFRAHCAASRCPLIITGLGPHLAPRGLSLERLRALLPADMAVPVRGHGTMSAASFFGRLDAGEALYLADVPLAIHFPWLFDEVAVPAYFLHDFAHRTRRRLSIMHDTPSLFVGGAGTTSALHVDQMCSNFWMYLGEGAKRWITFHPDDALLLSPTWDAPEQIHRFAPLAQLESDAQSAASLRQARRLEFELRAGEVLYIPHNTPHEVTNLAATCAVSANYLDQTNPSREPGSARHANLRAMLDALGEVEWPALADDLGAHGGGGNGDDEAYASGATPPVGRFAAHERLRHSRPVTICAPL</sequence>
<organism evidence="3 4">
    <name type="scientific">Emiliania huxleyi (strain CCMP1516)</name>
    <dbReference type="NCBI Taxonomy" id="280463"/>
    <lineage>
        <taxon>Eukaryota</taxon>
        <taxon>Haptista</taxon>
        <taxon>Haptophyta</taxon>
        <taxon>Prymnesiophyceae</taxon>
        <taxon>Isochrysidales</taxon>
        <taxon>Noelaerhabdaceae</taxon>
        <taxon>Emiliania</taxon>
    </lineage>
</organism>
<dbReference type="GO" id="GO:0106140">
    <property type="term" value="F:P-TEFb complex binding"/>
    <property type="evidence" value="ECO:0007669"/>
    <property type="project" value="TreeGrafter"/>
</dbReference>
<dbReference type="Proteomes" id="UP000013827">
    <property type="component" value="Unassembled WGS sequence"/>
</dbReference>
<feature type="compositionally biased region" description="Pro residues" evidence="1">
    <location>
        <begin position="57"/>
        <end position="74"/>
    </location>
</feature>
<name>A0A0D3KJ32_EMIH1</name>
<dbReference type="InterPro" id="IPR003347">
    <property type="entry name" value="JmjC_dom"/>
</dbReference>
<keyword evidence="4" id="KW-1185">Reference proteome</keyword>
<evidence type="ECO:0000313" key="3">
    <source>
        <dbReference type="EnsemblProtists" id="EOD35767"/>
    </source>
</evidence>
<dbReference type="RefSeq" id="XP_005788196.1">
    <property type="nucleotide sequence ID" value="XM_005788139.1"/>
</dbReference>
<dbReference type="GO" id="GO:0005737">
    <property type="term" value="C:cytoplasm"/>
    <property type="evidence" value="ECO:0007669"/>
    <property type="project" value="TreeGrafter"/>
</dbReference>
<feature type="region of interest" description="Disordered" evidence="1">
    <location>
        <begin position="23"/>
        <end position="74"/>
    </location>
</feature>
<protein>
    <recommendedName>
        <fullName evidence="2">JmjC domain-containing protein</fullName>
    </recommendedName>
</protein>
<dbReference type="KEGG" id="ehx:EMIHUDRAFT_467359"/>
<evidence type="ECO:0000313" key="4">
    <source>
        <dbReference type="Proteomes" id="UP000013827"/>
    </source>
</evidence>
<dbReference type="PANTHER" id="PTHR12480">
    <property type="entry name" value="ARGININE DEMETHYLASE AND LYSYL-HYDROXYLASE JMJD"/>
    <property type="match status" value="1"/>
</dbReference>
<dbReference type="PANTHER" id="PTHR12480:SF22">
    <property type="entry name" value="JMJC DOMAIN-CONTAINING PROTEIN"/>
    <property type="match status" value="1"/>
</dbReference>
<dbReference type="GO" id="GO:0005634">
    <property type="term" value="C:nucleus"/>
    <property type="evidence" value="ECO:0007669"/>
    <property type="project" value="TreeGrafter"/>
</dbReference>
<dbReference type="eggNOG" id="ENOG502SFGX">
    <property type="taxonomic scope" value="Eukaryota"/>
</dbReference>